<comment type="similarity">
    <text evidence="2">Belongs to the TCF/LEF family.</text>
</comment>
<dbReference type="GO" id="GO:0019900">
    <property type="term" value="F:kinase binding"/>
    <property type="evidence" value="ECO:0007669"/>
    <property type="project" value="UniProtKB-ARBA"/>
</dbReference>
<evidence type="ECO:0000256" key="9">
    <source>
        <dbReference type="ARBA" id="ARBA00053480"/>
    </source>
</evidence>
<name>A0AAV4WXI6_9ARAC</name>
<dbReference type="GO" id="GO:0072091">
    <property type="term" value="P:regulation of stem cell proliferation"/>
    <property type="evidence" value="ECO:0007669"/>
    <property type="project" value="UniProtKB-ARBA"/>
</dbReference>
<evidence type="ECO:0000256" key="5">
    <source>
        <dbReference type="ARBA" id="ARBA00023125"/>
    </source>
</evidence>
<feature type="compositionally biased region" description="Polar residues" evidence="13">
    <location>
        <begin position="344"/>
        <end position="364"/>
    </location>
</feature>
<sequence>MSAVVVLLPGMTHFNSVGKVSQVPLVTPSHTPPHLSYLFAEQCQPPPAHMGISHLNQKSGIGRPSVFPLAPPNQYHPPVFSSDFSSFPWPPNAMYPMAPSFRSSPYPPPIPANLQGRFSPYPGIIPPSIHPSMHHPMMGSGPKVEIPDTHERFRPDTLSFYDMLRPPGSFNHHSPSTHPLSQTQNIEHMQNEPNNTNKKKVFRIKKPLNAFMLYMRDMRPVVMKDNGVKESAAINRKLGKMWHNVAEEVRIKYHDMARIERERHMARYPNWTARDNYACNAKKKKRKRNKSGDGDGNNLKKCRARYGLDKQNSWCKPCRRKKKCIRYCNGSDNTTGESEDNIGSVESMNSLEAPTPDSLYSTETNDNDGNDSRNHELESSEFSLSSPPAVPTHSILSPKTVPRLPESVQSLNGDSQLLKVQNFMGDHPVMEEGDLSHVALPTPPSTDSSTTTTVSS</sequence>
<dbReference type="GO" id="GO:0000981">
    <property type="term" value="F:DNA-binding transcription factor activity, RNA polymerase II-specific"/>
    <property type="evidence" value="ECO:0007669"/>
    <property type="project" value="TreeGrafter"/>
</dbReference>
<keyword evidence="5 12" id="KW-0238">DNA-binding</keyword>
<dbReference type="Pfam" id="PF00505">
    <property type="entry name" value="HMG_box"/>
    <property type="match status" value="1"/>
</dbReference>
<feature type="region of interest" description="Disordered" evidence="13">
    <location>
        <begin position="335"/>
        <end position="401"/>
    </location>
</feature>
<dbReference type="PROSITE" id="PS50118">
    <property type="entry name" value="HMG_BOX_2"/>
    <property type="match status" value="1"/>
</dbReference>
<comment type="function">
    <text evidence="9">Segment polarity protein. Functions together with arm to transduce the Wingless (Wg) signal in embryos and in developing adult tissues. Acts as a transcriptional activator, but in the absence of arm, it binds to gro and acts as a transcriptional repressor of wg-responsive genes.</text>
</comment>
<keyword evidence="6" id="KW-0010">Activator</keyword>
<organism evidence="15 16">
    <name type="scientific">Caerostris darwini</name>
    <dbReference type="NCBI Taxonomy" id="1538125"/>
    <lineage>
        <taxon>Eukaryota</taxon>
        <taxon>Metazoa</taxon>
        <taxon>Ecdysozoa</taxon>
        <taxon>Arthropoda</taxon>
        <taxon>Chelicerata</taxon>
        <taxon>Arachnida</taxon>
        <taxon>Araneae</taxon>
        <taxon>Araneomorphae</taxon>
        <taxon>Entelegynae</taxon>
        <taxon>Araneoidea</taxon>
        <taxon>Araneidae</taxon>
        <taxon>Caerostris</taxon>
    </lineage>
</organism>
<gene>
    <name evidence="15" type="primary">pan</name>
    <name evidence="15" type="ORF">CDAR_533291</name>
</gene>
<evidence type="ECO:0000256" key="10">
    <source>
        <dbReference type="ARBA" id="ARBA00061799"/>
    </source>
</evidence>
<dbReference type="SMART" id="SM01366">
    <property type="entry name" value="c-clamp"/>
    <property type="match status" value="1"/>
</dbReference>
<reference evidence="15 16" key="1">
    <citation type="submission" date="2021-06" db="EMBL/GenBank/DDBJ databases">
        <title>Caerostris darwini draft genome.</title>
        <authorList>
            <person name="Kono N."/>
            <person name="Arakawa K."/>
        </authorList>
    </citation>
    <scope>NUCLEOTIDE SEQUENCE [LARGE SCALE GENOMIC DNA]</scope>
</reference>
<feature type="region of interest" description="Disordered" evidence="13">
    <location>
        <begin position="431"/>
        <end position="456"/>
    </location>
</feature>
<accession>A0AAV4WXI6</accession>
<comment type="subunit">
    <text evidence="10">Binds to the beta-catenin homolog arm or to gro.</text>
</comment>
<dbReference type="Gene3D" id="1.10.30.10">
    <property type="entry name" value="High mobility group box domain"/>
    <property type="match status" value="1"/>
</dbReference>
<evidence type="ECO:0000256" key="11">
    <source>
        <dbReference type="ARBA" id="ARBA00080285"/>
    </source>
</evidence>
<dbReference type="GO" id="GO:0035277">
    <property type="term" value="P:spiracle morphogenesis, open tracheal system"/>
    <property type="evidence" value="ECO:0007669"/>
    <property type="project" value="UniProtKB-ARBA"/>
</dbReference>
<dbReference type="PANTHER" id="PTHR10373:SF38">
    <property type="entry name" value="PROTEIN PANGOLIN, ISOFORM J"/>
    <property type="match status" value="1"/>
</dbReference>
<dbReference type="GO" id="GO:0045892">
    <property type="term" value="P:negative regulation of DNA-templated transcription"/>
    <property type="evidence" value="ECO:0007669"/>
    <property type="project" value="UniProtKB-ARBA"/>
</dbReference>
<dbReference type="InterPro" id="IPR036910">
    <property type="entry name" value="HMG_box_dom_sf"/>
</dbReference>
<dbReference type="GO" id="GO:0001222">
    <property type="term" value="F:transcription corepressor binding"/>
    <property type="evidence" value="ECO:0007669"/>
    <property type="project" value="UniProtKB-ARBA"/>
</dbReference>
<evidence type="ECO:0000256" key="13">
    <source>
        <dbReference type="SAM" id="MobiDB-lite"/>
    </source>
</evidence>
<keyword evidence="8 12" id="KW-0539">Nucleus</keyword>
<dbReference type="GO" id="GO:0007500">
    <property type="term" value="P:mesodermal cell fate determination"/>
    <property type="evidence" value="ECO:0007669"/>
    <property type="project" value="UniProtKB-ARBA"/>
</dbReference>
<comment type="subcellular location">
    <subcellularLocation>
        <location evidence="1">Nucleus</location>
    </subcellularLocation>
</comment>
<dbReference type="GO" id="GO:0007435">
    <property type="term" value="P:salivary gland morphogenesis"/>
    <property type="evidence" value="ECO:0007669"/>
    <property type="project" value="UniProtKB-ARBA"/>
</dbReference>
<feature type="domain" description="HMG box" evidence="14">
    <location>
        <begin position="204"/>
        <end position="272"/>
    </location>
</feature>
<evidence type="ECO:0000259" key="14">
    <source>
        <dbReference type="PROSITE" id="PS50118"/>
    </source>
</evidence>
<dbReference type="InterPro" id="IPR009071">
    <property type="entry name" value="HMG_box_dom"/>
</dbReference>
<dbReference type="SMART" id="SM00398">
    <property type="entry name" value="HMG"/>
    <property type="match status" value="1"/>
</dbReference>
<keyword evidence="7" id="KW-0804">Transcription</keyword>
<dbReference type="PANTHER" id="PTHR10373">
    <property type="entry name" value="TRANSCRIPTION FACTOR 7 FAMILY MEMBER"/>
    <property type="match status" value="1"/>
</dbReference>
<dbReference type="GO" id="GO:0060070">
    <property type="term" value="P:canonical Wnt signaling pathway"/>
    <property type="evidence" value="ECO:0007669"/>
    <property type="project" value="TreeGrafter"/>
</dbReference>
<evidence type="ECO:0000256" key="2">
    <source>
        <dbReference type="ARBA" id="ARBA00006569"/>
    </source>
</evidence>
<dbReference type="Proteomes" id="UP001054837">
    <property type="component" value="Unassembled WGS sequence"/>
</dbReference>
<dbReference type="GO" id="GO:0000978">
    <property type="term" value="F:RNA polymerase II cis-regulatory region sequence-specific DNA binding"/>
    <property type="evidence" value="ECO:0007669"/>
    <property type="project" value="TreeGrafter"/>
</dbReference>
<keyword evidence="16" id="KW-1185">Reference proteome</keyword>
<comment type="caution">
    <text evidence="15">The sequence shown here is derived from an EMBL/GenBank/DDBJ whole genome shotgun (WGS) entry which is preliminary data.</text>
</comment>
<evidence type="ECO:0000256" key="6">
    <source>
        <dbReference type="ARBA" id="ARBA00023159"/>
    </source>
</evidence>
<dbReference type="GO" id="GO:0010628">
    <property type="term" value="P:positive regulation of gene expression"/>
    <property type="evidence" value="ECO:0007669"/>
    <property type="project" value="UniProtKB-ARBA"/>
</dbReference>
<feature type="compositionally biased region" description="Low complexity" evidence="13">
    <location>
        <begin position="445"/>
        <end position="456"/>
    </location>
</feature>
<protein>
    <recommendedName>
        <fullName evidence="11">dTCF</fullName>
    </recommendedName>
</protein>
<proteinExistence type="inferred from homology"/>
<dbReference type="FunFam" id="1.10.30.10:FF:000001">
    <property type="entry name" value="transcription factor 7 isoform X2"/>
    <property type="match status" value="1"/>
</dbReference>
<evidence type="ECO:0000256" key="1">
    <source>
        <dbReference type="ARBA" id="ARBA00004123"/>
    </source>
</evidence>
<evidence type="ECO:0000256" key="4">
    <source>
        <dbReference type="ARBA" id="ARBA00023015"/>
    </source>
</evidence>
<dbReference type="InterPro" id="IPR024940">
    <property type="entry name" value="TCF/LEF"/>
</dbReference>
<dbReference type="EMBL" id="BPLQ01015218">
    <property type="protein sequence ID" value="GIY86519.1"/>
    <property type="molecule type" value="Genomic_DNA"/>
</dbReference>
<feature type="DNA-binding region" description="HMG box" evidence="12">
    <location>
        <begin position="204"/>
        <end position="272"/>
    </location>
</feature>
<evidence type="ECO:0000256" key="3">
    <source>
        <dbReference type="ARBA" id="ARBA00022687"/>
    </source>
</evidence>
<keyword evidence="3" id="KW-0879">Wnt signaling pathway</keyword>
<evidence type="ECO:0000256" key="8">
    <source>
        <dbReference type="ARBA" id="ARBA00023242"/>
    </source>
</evidence>
<dbReference type="SUPFAM" id="SSF47095">
    <property type="entry name" value="HMG-box"/>
    <property type="match status" value="1"/>
</dbReference>
<evidence type="ECO:0000313" key="16">
    <source>
        <dbReference type="Proteomes" id="UP001054837"/>
    </source>
</evidence>
<dbReference type="AlphaFoldDB" id="A0AAV4WXI6"/>
<dbReference type="GO" id="GO:0000785">
    <property type="term" value="C:chromatin"/>
    <property type="evidence" value="ECO:0007669"/>
    <property type="project" value="TreeGrafter"/>
</dbReference>
<evidence type="ECO:0000256" key="12">
    <source>
        <dbReference type="PROSITE-ProRule" id="PRU00267"/>
    </source>
</evidence>
<keyword evidence="4" id="KW-0805">Transcription regulation</keyword>
<feature type="region of interest" description="Disordered" evidence="13">
    <location>
        <begin position="279"/>
        <end position="301"/>
    </location>
</feature>
<evidence type="ECO:0000256" key="7">
    <source>
        <dbReference type="ARBA" id="ARBA00023163"/>
    </source>
</evidence>
<evidence type="ECO:0000313" key="15">
    <source>
        <dbReference type="EMBL" id="GIY86519.1"/>
    </source>
</evidence>
<dbReference type="GO" id="GO:1990907">
    <property type="term" value="C:beta-catenin-TCF complex"/>
    <property type="evidence" value="ECO:0007669"/>
    <property type="project" value="TreeGrafter"/>
</dbReference>